<dbReference type="GeneID" id="54413499"/>
<sequence length="388" mass="40828">MRLLLPLLMVLGASETFALLDLTKTVSSTTLTSQACVTGSKSTKAKGALPTSTVISTRKTPKLKVTYKNSTPVVTYTAKPITKTVTSVGTSVTTKTDSAVTDTYSTTLTLSSTITSIATTTTVFTSTDSISTTTTSTVTIPTPAGYVPIQQSSGETNYPVQAKARSIGHPHDVAKRDAKFCKNAPVMYPFSVTCTKYIQVEYTIEIIKTKPTSTTTVVPKASTMTSTSISISTTTIMPRASTTQTFSVTSLITTSTTLTESSTVTTTSTVVVQSPGPTVLAACQDYILGPRVASGKYAYNYDTSAANPTYLTPAVANGYECCVACFNNPNCLVGAYSTTANVCVVTVGTTCPASQPLAGYFTETTGQNQFNAQYWNGPCGSWAYNSAE</sequence>
<accession>A0A6A6A1Q7</accession>
<reference evidence="2" key="1">
    <citation type="journal article" date="2020" name="Stud. Mycol.">
        <title>101 Dothideomycetes genomes: a test case for predicting lifestyles and emergence of pathogens.</title>
        <authorList>
            <person name="Haridas S."/>
            <person name="Albert R."/>
            <person name="Binder M."/>
            <person name="Bloem J."/>
            <person name="Labutti K."/>
            <person name="Salamov A."/>
            <person name="Andreopoulos B."/>
            <person name="Baker S."/>
            <person name="Barry K."/>
            <person name="Bills G."/>
            <person name="Bluhm B."/>
            <person name="Cannon C."/>
            <person name="Castanera R."/>
            <person name="Culley D."/>
            <person name="Daum C."/>
            <person name="Ezra D."/>
            <person name="Gonzalez J."/>
            <person name="Henrissat B."/>
            <person name="Kuo A."/>
            <person name="Liang C."/>
            <person name="Lipzen A."/>
            <person name="Lutzoni F."/>
            <person name="Magnuson J."/>
            <person name="Mondo S."/>
            <person name="Nolan M."/>
            <person name="Ohm R."/>
            <person name="Pangilinan J."/>
            <person name="Park H.-J."/>
            <person name="Ramirez L."/>
            <person name="Alfaro M."/>
            <person name="Sun H."/>
            <person name="Tritt A."/>
            <person name="Yoshinaga Y."/>
            <person name="Zwiers L.-H."/>
            <person name="Turgeon B."/>
            <person name="Goodwin S."/>
            <person name="Spatafora J."/>
            <person name="Crous P."/>
            <person name="Grigoriev I."/>
        </authorList>
    </citation>
    <scope>NUCLEOTIDE SEQUENCE</scope>
    <source>
        <strain evidence="2">CBS 119687</strain>
    </source>
</reference>
<organism evidence="2 3">
    <name type="scientific">Dothidotthia symphoricarpi CBS 119687</name>
    <dbReference type="NCBI Taxonomy" id="1392245"/>
    <lineage>
        <taxon>Eukaryota</taxon>
        <taxon>Fungi</taxon>
        <taxon>Dikarya</taxon>
        <taxon>Ascomycota</taxon>
        <taxon>Pezizomycotina</taxon>
        <taxon>Dothideomycetes</taxon>
        <taxon>Pleosporomycetidae</taxon>
        <taxon>Pleosporales</taxon>
        <taxon>Dothidotthiaceae</taxon>
        <taxon>Dothidotthia</taxon>
    </lineage>
</organism>
<name>A0A6A6A1Q7_9PLEO</name>
<dbReference type="RefSeq" id="XP_033520142.1">
    <property type="nucleotide sequence ID" value="XM_033673067.1"/>
</dbReference>
<protein>
    <recommendedName>
        <fullName evidence="4">Apple domain-containing protein</fullName>
    </recommendedName>
</protein>
<feature type="signal peptide" evidence="1">
    <location>
        <begin position="1"/>
        <end position="18"/>
    </location>
</feature>
<feature type="chain" id="PRO_5025480320" description="Apple domain-containing protein" evidence="1">
    <location>
        <begin position="19"/>
        <end position="388"/>
    </location>
</feature>
<dbReference type="EMBL" id="ML977515">
    <property type="protein sequence ID" value="KAF2125750.1"/>
    <property type="molecule type" value="Genomic_DNA"/>
</dbReference>
<keyword evidence="3" id="KW-1185">Reference proteome</keyword>
<gene>
    <name evidence="2" type="ORF">P153DRAFT_434190</name>
</gene>
<dbReference type="Proteomes" id="UP000799771">
    <property type="component" value="Unassembled WGS sequence"/>
</dbReference>
<dbReference type="AlphaFoldDB" id="A0A6A6A1Q7"/>
<evidence type="ECO:0008006" key="4">
    <source>
        <dbReference type="Google" id="ProtNLM"/>
    </source>
</evidence>
<proteinExistence type="predicted"/>
<dbReference type="OrthoDB" id="5428787at2759"/>
<evidence type="ECO:0000313" key="2">
    <source>
        <dbReference type="EMBL" id="KAF2125750.1"/>
    </source>
</evidence>
<keyword evidence="1" id="KW-0732">Signal</keyword>
<evidence type="ECO:0000256" key="1">
    <source>
        <dbReference type="SAM" id="SignalP"/>
    </source>
</evidence>
<evidence type="ECO:0000313" key="3">
    <source>
        <dbReference type="Proteomes" id="UP000799771"/>
    </source>
</evidence>